<dbReference type="GO" id="GO:0060090">
    <property type="term" value="F:molecular adaptor activity"/>
    <property type="evidence" value="ECO:0007669"/>
    <property type="project" value="TreeGrafter"/>
</dbReference>
<name>A0A8C3D3J3_CORMO</name>
<evidence type="ECO:0000313" key="3">
    <source>
        <dbReference type="Proteomes" id="UP000694553"/>
    </source>
</evidence>
<dbReference type="GO" id="GO:0035861">
    <property type="term" value="C:site of double-strand break"/>
    <property type="evidence" value="ECO:0007669"/>
    <property type="project" value="TreeGrafter"/>
</dbReference>
<dbReference type="InterPro" id="IPR027873">
    <property type="entry name" value="PAXX"/>
</dbReference>
<reference evidence="3" key="1">
    <citation type="submission" date="2019-10" db="EMBL/GenBank/DDBJ databases">
        <title>Corvus moneduloides (New Caledonian crow) genome, bCorMon1, primary haplotype.</title>
        <authorList>
            <person name="Rutz C."/>
            <person name="Fungtammasan C."/>
            <person name="Mountcastle J."/>
            <person name="Formenti G."/>
            <person name="Chow W."/>
            <person name="Howe K."/>
            <person name="Steele M.P."/>
            <person name="Fernandes J."/>
            <person name="Gilbert M.T.P."/>
            <person name="Fedrigo O."/>
            <person name="Jarvis E.D."/>
            <person name="Gemmell N."/>
        </authorList>
    </citation>
    <scope>NUCLEOTIDE SEQUENCE [LARGE SCALE GENOMIC DNA]</scope>
</reference>
<accession>A0A8U7N445</accession>
<keyword evidence="3" id="KW-1185">Reference proteome</keyword>
<reference evidence="2" key="2">
    <citation type="submission" date="2025-08" db="UniProtKB">
        <authorList>
            <consortium name="Ensembl"/>
        </authorList>
    </citation>
    <scope>IDENTIFICATION</scope>
</reference>
<dbReference type="AlphaFoldDB" id="A0A8C3D3J3"/>
<dbReference type="Ensembl" id="ENSCMUT00000001269.2">
    <property type="protein sequence ID" value="ENSCMUP00000001178.2"/>
    <property type="gene ID" value="ENSCMUG00000000854.2"/>
</dbReference>
<dbReference type="Pfam" id="PF15384">
    <property type="entry name" value="PAXX"/>
    <property type="match status" value="1"/>
</dbReference>
<organism evidence="2 3">
    <name type="scientific">Corvus moneduloides</name>
    <name type="common">New Caledonian crow</name>
    <dbReference type="NCBI Taxonomy" id="1196302"/>
    <lineage>
        <taxon>Eukaryota</taxon>
        <taxon>Metazoa</taxon>
        <taxon>Chordata</taxon>
        <taxon>Craniata</taxon>
        <taxon>Vertebrata</taxon>
        <taxon>Euteleostomi</taxon>
        <taxon>Archelosauria</taxon>
        <taxon>Archosauria</taxon>
        <taxon>Dinosauria</taxon>
        <taxon>Saurischia</taxon>
        <taxon>Theropoda</taxon>
        <taxon>Coelurosauria</taxon>
        <taxon>Aves</taxon>
        <taxon>Neognathae</taxon>
        <taxon>Neoaves</taxon>
        <taxon>Telluraves</taxon>
        <taxon>Australaves</taxon>
        <taxon>Passeriformes</taxon>
        <taxon>Corvoidea</taxon>
        <taxon>Corvidae</taxon>
        <taxon>Corvus</taxon>
    </lineage>
</organism>
<feature type="region of interest" description="Disordered" evidence="1">
    <location>
        <begin position="492"/>
        <end position="553"/>
    </location>
</feature>
<dbReference type="GO" id="GO:0006303">
    <property type="term" value="P:double-strand break repair via nonhomologous end joining"/>
    <property type="evidence" value="ECO:0007669"/>
    <property type="project" value="InterPro"/>
</dbReference>
<evidence type="ECO:0000256" key="1">
    <source>
        <dbReference type="SAM" id="MobiDB-lite"/>
    </source>
</evidence>
<evidence type="ECO:0000313" key="2">
    <source>
        <dbReference type="Ensembl" id="ENSCMUP00000001178.2"/>
    </source>
</evidence>
<dbReference type="OMA" id="VASEGPC"/>
<proteinExistence type="predicted"/>
<feature type="region of interest" description="Disordered" evidence="1">
    <location>
        <begin position="177"/>
        <end position="207"/>
    </location>
</feature>
<feature type="region of interest" description="Disordered" evidence="1">
    <location>
        <begin position="245"/>
        <end position="275"/>
    </location>
</feature>
<feature type="compositionally biased region" description="Basic residues" evidence="1">
    <location>
        <begin position="247"/>
        <end position="259"/>
    </location>
</feature>
<dbReference type="Proteomes" id="UP000694553">
    <property type="component" value="Unassembled WGS sequence"/>
</dbReference>
<feature type="compositionally biased region" description="Polar residues" evidence="1">
    <location>
        <begin position="492"/>
        <end position="506"/>
    </location>
</feature>
<dbReference type="GO" id="GO:0070419">
    <property type="term" value="C:nonhomologous end joining complex"/>
    <property type="evidence" value="ECO:0007669"/>
    <property type="project" value="TreeGrafter"/>
</dbReference>
<reference evidence="2" key="3">
    <citation type="submission" date="2025-09" db="UniProtKB">
        <authorList>
            <consortium name="Ensembl"/>
        </authorList>
    </citation>
    <scope>IDENTIFICATION</scope>
</reference>
<accession>A0A8C3D3J3</accession>
<dbReference type="PANTHER" id="PTHR28586:SF1">
    <property type="entry name" value="PROTEIN PAXX"/>
    <property type="match status" value="1"/>
</dbReference>
<dbReference type="GO" id="GO:0005634">
    <property type="term" value="C:nucleus"/>
    <property type="evidence" value="ECO:0007669"/>
    <property type="project" value="TreeGrafter"/>
</dbReference>
<gene>
    <name evidence="2" type="primary">PAXX</name>
</gene>
<feature type="compositionally biased region" description="Pro residues" evidence="1">
    <location>
        <begin position="316"/>
        <end position="331"/>
    </location>
</feature>
<dbReference type="PANTHER" id="PTHR28586">
    <property type="entry name" value="PROTEIN PAXX"/>
    <property type="match status" value="1"/>
</dbReference>
<feature type="region of interest" description="Disordered" evidence="1">
    <location>
        <begin position="308"/>
        <end position="348"/>
    </location>
</feature>
<protein>
    <submittedName>
        <fullName evidence="2">PAXX non-homologous end joining factor</fullName>
    </submittedName>
</protein>
<sequence length="553" mass="58411">MSLLCWLWRIPKAGKAGGSSKRTQPTSPALLRNPLCQVHRWTGEARNQERSSTHHGCSCSHPLAAGCHYGTYIEILAMTLTSLIIRQEQQSKYCSREEPGMTSSGKAVRRYDCTCGLRHPTSHAELLWGLACLQVNPEVGAFLRLSSGYHVASEGPCSWGSRGAPEIASSILVGTAPAAATPPEPSGPGHRKVAGERDTPPANTPLHRPGWALTRGQQQAPLMAVRQLLPRQLLHCEGGPAACRDRGRGHRTRPGRPRCARGAAKDSPGDAQVAGPARTCQEGADALHEGVRLAGRVLLQRLRGRVSAGAGGLPGPLSPGLPGTPRPPSPSPAGRTGCLAATSSSTRRTPRLTMAELPGPALVRTRPFPPPAPFHRPFRRGHGGTGRAVSPAASRAGPISLLLRARRRRLRCPPEEHGAMLRAALGHGAAALSLGPGSATLRLPEEPRCPALALAQLPAAEARNQLRALVFGMAGCIESLERRLEAAETLASSCSPEKNAARSQQLFLPDPSPRKSKASGSALPAKRKVPGESLINPGFKSKKAPSGVNFEDS</sequence>
<feature type="compositionally biased region" description="Low complexity" evidence="1">
    <location>
        <begin position="332"/>
        <end position="347"/>
    </location>
</feature>